<evidence type="ECO:0000256" key="2">
    <source>
        <dbReference type="ARBA" id="ARBA00023136"/>
    </source>
</evidence>
<evidence type="ECO:0000259" key="5">
    <source>
        <dbReference type="Pfam" id="PF09864"/>
    </source>
</evidence>
<dbReference type="eggNOG" id="COG3895">
    <property type="taxonomic scope" value="Bacteria"/>
</dbReference>
<reference evidence="6 7" key="1">
    <citation type="submission" date="2009-10" db="EMBL/GenBank/DDBJ databases">
        <title>Complete sequence of Halothiobacillus neapolitanus c2.</title>
        <authorList>
            <consortium name="US DOE Joint Genome Institute"/>
            <person name="Lucas S."/>
            <person name="Copeland A."/>
            <person name="Lapidus A."/>
            <person name="Glavina del Rio T."/>
            <person name="Tice H."/>
            <person name="Bruce D."/>
            <person name="Goodwin L."/>
            <person name="Pitluck S."/>
            <person name="Davenport K."/>
            <person name="Brettin T."/>
            <person name="Detter J.C."/>
            <person name="Han C."/>
            <person name="Tapia R."/>
            <person name="Larimer F."/>
            <person name="Land M."/>
            <person name="Hauser L."/>
            <person name="Kyrpides N."/>
            <person name="Mikhailova N."/>
            <person name="Kerfeld C."/>
            <person name="Cannon G."/>
            <person name="Heinhort S."/>
        </authorList>
    </citation>
    <scope>NUCLEOTIDE SEQUENCE [LARGE SCALE GENOMIC DNA]</scope>
    <source>
        <strain evidence="7">ATCC 23641 / c2</strain>
    </source>
</reference>
<keyword evidence="3" id="KW-0564">Palmitate</keyword>
<dbReference type="InterPro" id="IPR018660">
    <property type="entry name" value="MliC"/>
</dbReference>
<dbReference type="SUPFAM" id="SSF141488">
    <property type="entry name" value="YdhA-like"/>
    <property type="match status" value="1"/>
</dbReference>
<dbReference type="Gene3D" id="2.40.128.200">
    <property type="match status" value="1"/>
</dbReference>
<dbReference type="AlphaFoldDB" id="D0KVP5"/>
<evidence type="ECO:0000256" key="1">
    <source>
        <dbReference type="ARBA" id="ARBA00022729"/>
    </source>
</evidence>
<evidence type="ECO:0000256" key="4">
    <source>
        <dbReference type="ARBA" id="ARBA00023288"/>
    </source>
</evidence>
<proteinExistence type="predicted"/>
<keyword evidence="2" id="KW-0472">Membrane</keyword>
<dbReference type="eggNOG" id="COG3126">
    <property type="taxonomic scope" value="Bacteria"/>
</dbReference>
<dbReference type="OrthoDB" id="5348860at2"/>
<dbReference type="InterPro" id="IPR039366">
    <property type="entry name" value="Pilotin"/>
</dbReference>
<evidence type="ECO:0000256" key="3">
    <source>
        <dbReference type="ARBA" id="ARBA00023139"/>
    </source>
</evidence>
<sequence length="236" mass="25744">MPLINSAMRSKPSRTLGSFVRMILLAGALLGLNGCASLPFFGSSPATTTSDTVFTGQLSYSARIALPVKSTAVIKLYDGIRPEELITEEQIPLQGKQVPIDFSLHIGKGLLMLNHPYLLHTYLVANDRIEWFSEPITVTPEKQQLGTIKLKLFNDQGITTKMVCGKTPVTLTNRGDVISMQIEGENIVLRPAVSASGARYFAQNDPDTVFWSKGDKATITVHGQELPECQTLPDSP</sequence>
<dbReference type="Proteomes" id="UP000009102">
    <property type="component" value="Chromosome"/>
</dbReference>
<dbReference type="RefSeq" id="WP_012824907.1">
    <property type="nucleotide sequence ID" value="NC_013422.1"/>
</dbReference>
<keyword evidence="7" id="KW-1185">Reference proteome</keyword>
<organism evidence="6 7">
    <name type="scientific">Halothiobacillus neapolitanus (strain ATCC 23641 / DSM 15147 / CIP 104769 / NCIMB 8539 / c2)</name>
    <name type="common">Thiobacillus neapolitanus</name>
    <dbReference type="NCBI Taxonomy" id="555778"/>
    <lineage>
        <taxon>Bacteria</taxon>
        <taxon>Pseudomonadati</taxon>
        <taxon>Pseudomonadota</taxon>
        <taxon>Gammaproteobacteria</taxon>
        <taxon>Chromatiales</taxon>
        <taxon>Halothiobacillaceae</taxon>
        <taxon>Halothiobacillus</taxon>
    </lineage>
</organism>
<gene>
    <name evidence="6" type="ordered locus">Hneap_2054</name>
</gene>
<dbReference type="Pfam" id="PF09864">
    <property type="entry name" value="MliC"/>
    <property type="match status" value="1"/>
</dbReference>
<name>D0KVP5_HALNC</name>
<accession>D0KVP5</accession>
<dbReference type="EMBL" id="CP001801">
    <property type="protein sequence ID" value="ACX96875.1"/>
    <property type="molecule type" value="Genomic_DNA"/>
</dbReference>
<evidence type="ECO:0000313" key="7">
    <source>
        <dbReference type="Proteomes" id="UP000009102"/>
    </source>
</evidence>
<dbReference type="InterPro" id="IPR036328">
    <property type="entry name" value="MliC_sf"/>
</dbReference>
<protein>
    <recommendedName>
        <fullName evidence="5">C-type lysozyme inhibitor domain-containing protein</fullName>
    </recommendedName>
</protein>
<dbReference type="STRING" id="555778.Hneap_2054"/>
<keyword evidence="1" id="KW-0732">Signal</keyword>
<keyword evidence="4" id="KW-0449">Lipoprotein</keyword>
<dbReference type="Pfam" id="PF09619">
    <property type="entry name" value="YscW"/>
    <property type="match status" value="1"/>
</dbReference>
<feature type="domain" description="C-type lysozyme inhibitor" evidence="5">
    <location>
        <begin position="164"/>
        <end position="225"/>
    </location>
</feature>
<dbReference type="HOGENOM" id="CLU_1174098_0_0_6"/>
<dbReference type="KEGG" id="hna:Hneap_2054"/>
<evidence type="ECO:0000313" key="6">
    <source>
        <dbReference type="EMBL" id="ACX96875.1"/>
    </source>
</evidence>